<feature type="compositionally biased region" description="Basic and acidic residues" evidence="5">
    <location>
        <begin position="245"/>
        <end position="256"/>
    </location>
</feature>
<accession>A0A2A9E2P4</accession>
<dbReference type="GO" id="GO:0003677">
    <property type="term" value="F:DNA binding"/>
    <property type="evidence" value="ECO:0007669"/>
    <property type="project" value="UniProtKB-KW"/>
</dbReference>
<keyword evidence="3" id="KW-0238">DNA-binding</keyword>
<evidence type="ECO:0000256" key="2">
    <source>
        <dbReference type="ARBA" id="ARBA00023015"/>
    </source>
</evidence>
<keyword evidence="4" id="KW-0804">Transcription</keyword>
<dbReference type="GO" id="GO:0032993">
    <property type="term" value="C:protein-DNA complex"/>
    <property type="evidence" value="ECO:0007669"/>
    <property type="project" value="TreeGrafter"/>
</dbReference>
<evidence type="ECO:0000313" key="7">
    <source>
        <dbReference type="EMBL" id="PFG32460.1"/>
    </source>
</evidence>
<sequence>MPPAPDETPSSDRRSFRLAYAPGVTPAKWVGVWRERLPDVDLVLVPVDALDGGAALREDRADAGLLRMPVPGDDVSMIPLYTEVPVVVVGKEHAIAAFADIAVSDLEDEVLLRPLDESLEWPELPGQPATERPASTGDAVELVAAGVGVVVVPQSVARLHHRKDVTYRPVTDGPGSRVGLAWLEGRSTDLVEEMVGIVRGRTANSSRGRSKPDAAPTTAEPRAATKNSSAPPSKAQLKSAAARLAADRKAAFERKSAARTGAKRGGKPSIGKRGKR</sequence>
<dbReference type="Gene3D" id="3.40.190.10">
    <property type="entry name" value="Periplasmic binding protein-like II"/>
    <property type="match status" value="4"/>
</dbReference>
<feature type="compositionally biased region" description="Low complexity" evidence="5">
    <location>
        <begin position="213"/>
        <end position="225"/>
    </location>
</feature>
<evidence type="ECO:0000256" key="3">
    <source>
        <dbReference type="ARBA" id="ARBA00023125"/>
    </source>
</evidence>
<dbReference type="Pfam" id="PF03466">
    <property type="entry name" value="LysR_substrate"/>
    <property type="match status" value="1"/>
</dbReference>
<reference evidence="7 8" key="1">
    <citation type="submission" date="2017-10" db="EMBL/GenBank/DDBJ databases">
        <title>Sequencing the genomes of 1000 actinobacteria strains.</title>
        <authorList>
            <person name="Klenk H.-P."/>
        </authorList>
    </citation>
    <scope>NUCLEOTIDE SEQUENCE [LARGE SCALE GENOMIC DNA]</scope>
    <source>
        <strain evidence="7 8">DSM 18966</strain>
    </source>
</reference>
<evidence type="ECO:0000256" key="4">
    <source>
        <dbReference type="ARBA" id="ARBA00023163"/>
    </source>
</evidence>
<feature type="region of interest" description="Disordered" evidence="5">
    <location>
        <begin position="201"/>
        <end position="276"/>
    </location>
</feature>
<protein>
    <submittedName>
        <fullName evidence="7">LysR substrate binding domain-containing protein</fullName>
    </submittedName>
</protein>
<dbReference type="InterPro" id="IPR005119">
    <property type="entry name" value="LysR_subst-bd"/>
</dbReference>
<dbReference type="OrthoDB" id="3388207at2"/>
<feature type="compositionally biased region" description="Low complexity" evidence="5">
    <location>
        <begin position="233"/>
        <end position="244"/>
    </location>
</feature>
<comment type="caution">
    <text evidence="7">The sequence shown here is derived from an EMBL/GenBank/DDBJ whole genome shotgun (WGS) entry which is preliminary data.</text>
</comment>
<dbReference type="GO" id="GO:0003700">
    <property type="term" value="F:DNA-binding transcription factor activity"/>
    <property type="evidence" value="ECO:0007669"/>
    <property type="project" value="TreeGrafter"/>
</dbReference>
<dbReference type="AlphaFoldDB" id="A0A2A9E2P4"/>
<dbReference type="SUPFAM" id="SSF53850">
    <property type="entry name" value="Periplasmic binding protein-like II"/>
    <property type="match status" value="1"/>
</dbReference>
<feature type="domain" description="LysR substrate-binding" evidence="6">
    <location>
        <begin position="28"/>
        <end position="200"/>
    </location>
</feature>
<evidence type="ECO:0000313" key="8">
    <source>
        <dbReference type="Proteomes" id="UP000225548"/>
    </source>
</evidence>
<evidence type="ECO:0000256" key="1">
    <source>
        <dbReference type="ARBA" id="ARBA00009437"/>
    </source>
</evidence>
<evidence type="ECO:0000256" key="5">
    <source>
        <dbReference type="SAM" id="MobiDB-lite"/>
    </source>
</evidence>
<proteinExistence type="inferred from homology"/>
<comment type="similarity">
    <text evidence="1">Belongs to the LysR transcriptional regulatory family.</text>
</comment>
<dbReference type="Proteomes" id="UP000225548">
    <property type="component" value="Unassembled WGS sequence"/>
</dbReference>
<organism evidence="7 8">
    <name type="scientific">Sanguibacter antarcticus</name>
    <dbReference type="NCBI Taxonomy" id="372484"/>
    <lineage>
        <taxon>Bacteria</taxon>
        <taxon>Bacillati</taxon>
        <taxon>Actinomycetota</taxon>
        <taxon>Actinomycetes</taxon>
        <taxon>Micrococcales</taxon>
        <taxon>Sanguibacteraceae</taxon>
        <taxon>Sanguibacter</taxon>
    </lineage>
</organism>
<dbReference type="PANTHER" id="PTHR30346">
    <property type="entry name" value="TRANSCRIPTIONAL DUAL REGULATOR HCAR-RELATED"/>
    <property type="match status" value="1"/>
</dbReference>
<keyword evidence="2" id="KW-0805">Transcription regulation</keyword>
<dbReference type="RefSeq" id="WP_098453827.1">
    <property type="nucleotide sequence ID" value="NZ_PDJG01000001.1"/>
</dbReference>
<name>A0A2A9E2P4_9MICO</name>
<evidence type="ECO:0000259" key="6">
    <source>
        <dbReference type="Pfam" id="PF03466"/>
    </source>
</evidence>
<dbReference type="PANTHER" id="PTHR30346:SF0">
    <property type="entry name" value="HCA OPERON TRANSCRIPTIONAL ACTIVATOR HCAR"/>
    <property type="match status" value="1"/>
</dbReference>
<keyword evidence="8" id="KW-1185">Reference proteome</keyword>
<feature type="compositionally biased region" description="Basic residues" evidence="5">
    <location>
        <begin position="261"/>
        <end position="276"/>
    </location>
</feature>
<gene>
    <name evidence="7" type="ORF">ATL42_0300</name>
</gene>
<dbReference type="EMBL" id="PDJG01000001">
    <property type="protein sequence ID" value="PFG32460.1"/>
    <property type="molecule type" value="Genomic_DNA"/>
</dbReference>